<name>A0A2V3WD81_9BACI</name>
<dbReference type="EMBL" id="QJJR01000006">
    <property type="protein sequence ID" value="PXW91071.1"/>
    <property type="molecule type" value="Genomic_DNA"/>
</dbReference>
<dbReference type="Pfam" id="PF11361">
    <property type="entry name" value="DUF3159"/>
    <property type="match status" value="1"/>
</dbReference>
<feature type="transmembrane region" description="Helical" evidence="1">
    <location>
        <begin position="168"/>
        <end position="190"/>
    </location>
</feature>
<evidence type="ECO:0000313" key="3">
    <source>
        <dbReference type="Proteomes" id="UP000247922"/>
    </source>
</evidence>
<proteinExistence type="predicted"/>
<evidence type="ECO:0000313" key="2">
    <source>
        <dbReference type="EMBL" id="PXW91071.1"/>
    </source>
</evidence>
<gene>
    <name evidence="2" type="ORF">DES38_106108</name>
</gene>
<protein>
    <submittedName>
        <fullName evidence="2">Uncharacterized protein DUF3159</fullName>
    </submittedName>
</protein>
<keyword evidence="3" id="KW-1185">Reference proteome</keyword>
<evidence type="ECO:0000256" key="1">
    <source>
        <dbReference type="SAM" id="Phobius"/>
    </source>
</evidence>
<dbReference type="RefSeq" id="WP_170114361.1">
    <property type="nucleotide sequence ID" value="NZ_QJJR01000006.1"/>
</dbReference>
<keyword evidence="1" id="KW-1133">Transmembrane helix</keyword>
<comment type="caution">
    <text evidence="2">The sequence shown here is derived from an EMBL/GenBank/DDBJ whole genome shotgun (WGS) entry which is preliminary data.</text>
</comment>
<feature type="transmembrane region" description="Helical" evidence="1">
    <location>
        <begin position="65"/>
        <end position="82"/>
    </location>
</feature>
<accession>A0A2V3WD81</accession>
<feature type="transmembrane region" description="Helical" evidence="1">
    <location>
        <begin position="94"/>
        <end position="118"/>
    </location>
</feature>
<organism evidence="2 3">
    <name type="scientific">Streptohalobacillus salinus</name>
    <dbReference type="NCBI Taxonomy" id="621096"/>
    <lineage>
        <taxon>Bacteria</taxon>
        <taxon>Bacillati</taxon>
        <taxon>Bacillota</taxon>
        <taxon>Bacilli</taxon>
        <taxon>Bacillales</taxon>
        <taxon>Bacillaceae</taxon>
        <taxon>Streptohalobacillus</taxon>
    </lineage>
</organism>
<dbReference type="InterPro" id="IPR016566">
    <property type="entry name" value="UCP010219"/>
</dbReference>
<feature type="transmembrane region" description="Helical" evidence="1">
    <location>
        <begin position="139"/>
        <end position="162"/>
    </location>
</feature>
<feature type="transmembrane region" description="Helical" evidence="1">
    <location>
        <begin position="27"/>
        <end position="53"/>
    </location>
</feature>
<keyword evidence="1" id="KW-0812">Transmembrane</keyword>
<sequence>MNKLKEWGEQLKVVFEKKTIDAIFPPIIFYLINQWSSLKLASVLTLLYLIGLLVYRKVKHHPEKYALIGVTGVLISIGLSLLSGEAIDYYLPDLMSTAVIVVACFGSLIFHRPLAALLSHLTRGWPLAWYNREDIQPAYRYVTIIWGVYFLIRFLLQGYFYLTNAFSAYFFINTIFGMPLNIVILIISYVTGVKTLHKLSGPSVDEFLNNASPPFQGQKNGF</sequence>
<dbReference type="AlphaFoldDB" id="A0A2V3WD81"/>
<dbReference type="Proteomes" id="UP000247922">
    <property type="component" value="Unassembled WGS sequence"/>
</dbReference>
<reference evidence="2 3" key="1">
    <citation type="submission" date="2018-05" db="EMBL/GenBank/DDBJ databases">
        <title>Genomic Encyclopedia of Type Strains, Phase IV (KMG-IV): sequencing the most valuable type-strain genomes for metagenomic binning, comparative biology and taxonomic classification.</title>
        <authorList>
            <person name="Goeker M."/>
        </authorList>
    </citation>
    <scope>NUCLEOTIDE SEQUENCE [LARGE SCALE GENOMIC DNA]</scope>
    <source>
        <strain evidence="2 3">DSM 22440</strain>
    </source>
</reference>
<keyword evidence="1" id="KW-0472">Membrane</keyword>